<dbReference type="EMBL" id="DS572721">
    <property type="protein sequence ID" value="EGY19278.1"/>
    <property type="molecule type" value="Genomic_DNA"/>
</dbReference>
<accession>G2XHI4</accession>
<dbReference type="AlphaFoldDB" id="G2XHI4"/>
<dbReference type="OrthoDB" id="10560316at2759"/>
<dbReference type="GeneID" id="20711201"/>
<feature type="compositionally biased region" description="Low complexity" evidence="1">
    <location>
        <begin position="302"/>
        <end position="313"/>
    </location>
</feature>
<gene>
    <name evidence="2" type="ORF">VDAG_09738</name>
</gene>
<dbReference type="RefSeq" id="XP_009652892.1">
    <property type="nucleotide sequence ID" value="XM_009654597.1"/>
</dbReference>
<dbReference type="KEGG" id="vda:VDAG_09738"/>
<name>G2XHI4_VERDV</name>
<feature type="region of interest" description="Disordered" evidence="1">
    <location>
        <begin position="226"/>
        <end position="250"/>
    </location>
</feature>
<evidence type="ECO:0000313" key="3">
    <source>
        <dbReference type="Proteomes" id="UP000001611"/>
    </source>
</evidence>
<evidence type="ECO:0000313" key="2">
    <source>
        <dbReference type="EMBL" id="EGY19278.1"/>
    </source>
</evidence>
<sequence>MTPLYGPTYVQTSSWLSYLTSVAAIKAVGTLLSAHQAPSTLSSALTGCPHERQQLAEPPSQFCSRHCCRVGTCSSAVHDASNHNSHFCEAHECNFAGCFRRGDTRGGYCDLHGCQAPGCANTKLQRGNFCSDHKCRQGSCLALSQQPRAFCRDHNCIVQGCPLEKADPTLALGLCINHFRGHVDREREAARDIERNLWQQRLRDEEISRYIARKLREMHMRQGVESDALEQGRGFRGATHEYGEQSAQMRRRHRRECRELKLRWERIFARGDMDQYLDRAIRSRMTQARRPHERSNSDESSRISSHPSSETAW</sequence>
<organism evidence="2 3">
    <name type="scientific">Verticillium dahliae (strain VdLs.17 / ATCC MYA-4575 / FGSC 10137)</name>
    <name type="common">Verticillium wilt</name>
    <dbReference type="NCBI Taxonomy" id="498257"/>
    <lineage>
        <taxon>Eukaryota</taxon>
        <taxon>Fungi</taxon>
        <taxon>Dikarya</taxon>
        <taxon>Ascomycota</taxon>
        <taxon>Pezizomycotina</taxon>
        <taxon>Sordariomycetes</taxon>
        <taxon>Hypocreomycetidae</taxon>
        <taxon>Glomerellales</taxon>
        <taxon>Plectosphaerellaceae</taxon>
        <taxon>Verticillium</taxon>
    </lineage>
</organism>
<keyword evidence="3" id="KW-1185">Reference proteome</keyword>
<dbReference type="OMA" id="HEHRCHE"/>
<dbReference type="HOGENOM" id="CLU_889036_0_0_1"/>
<protein>
    <submittedName>
        <fullName evidence="2">Uncharacterized protein</fullName>
    </submittedName>
</protein>
<dbReference type="eggNOG" id="ENOG502T3FT">
    <property type="taxonomic scope" value="Eukaryota"/>
</dbReference>
<dbReference type="Proteomes" id="UP000001611">
    <property type="component" value="Chromosome 3"/>
</dbReference>
<proteinExistence type="predicted"/>
<reference evidence="2 3" key="1">
    <citation type="submission" date="2008-03" db="EMBL/GenBank/DDBJ databases">
        <title>The Genome Sequence of Verticillium dahliae VdLs.17.</title>
        <authorList>
            <consortium name="The Broad Institute Genome Sequencing Platform"/>
            <person name="Ma L.-J.J."/>
            <person name="Klosterman S.J."/>
            <person name="Subbarao K."/>
            <person name="Dobinson K."/>
            <person name="Veronese P."/>
            <person name="Kang S."/>
            <person name="Gold S.E."/>
            <person name="Young S."/>
            <person name="Jaffe D."/>
            <person name="Gnerre S."/>
            <person name="Berlin A."/>
            <person name="Heiman D."/>
            <person name="Hepburn T."/>
            <person name="Sykes S."/>
            <person name="Alvarado L."/>
            <person name="Kodira C.D."/>
            <person name="Lander E."/>
            <person name="Galagan J."/>
            <person name="Nusbaum C."/>
            <person name="Birren B."/>
        </authorList>
    </citation>
    <scope>NUCLEOTIDE SEQUENCE [LARGE SCALE GENOMIC DNA]</scope>
    <source>
        <strain evidence="3">VdLs.17 / ATCC MYA-4575 / FGSC 10137</strain>
    </source>
</reference>
<evidence type="ECO:0000256" key="1">
    <source>
        <dbReference type="SAM" id="MobiDB-lite"/>
    </source>
</evidence>
<feature type="region of interest" description="Disordered" evidence="1">
    <location>
        <begin position="284"/>
        <end position="313"/>
    </location>
</feature>
<dbReference type="STRING" id="498257.G2XHI4"/>
<dbReference type="InParanoid" id="G2XHI4"/>